<reference evidence="3" key="1">
    <citation type="submission" date="2021-04" db="EMBL/GenBank/DDBJ databases">
        <authorList>
            <consortium name="Molecular Ecology Group"/>
        </authorList>
    </citation>
    <scope>NUCLEOTIDE SEQUENCE</scope>
</reference>
<evidence type="ECO:0000256" key="1">
    <source>
        <dbReference type="SAM" id="MobiDB-lite"/>
    </source>
</evidence>
<dbReference type="InterPro" id="IPR039165">
    <property type="entry name" value="CREBRF"/>
</dbReference>
<feature type="domain" description="BZIP" evidence="2">
    <location>
        <begin position="519"/>
        <end position="533"/>
    </location>
</feature>
<evidence type="ECO:0000259" key="2">
    <source>
        <dbReference type="PROSITE" id="PS00036"/>
    </source>
</evidence>
<dbReference type="EMBL" id="CAJHNH020004445">
    <property type="protein sequence ID" value="CAG5131034.1"/>
    <property type="molecule type" value="Genomic_DNA"/>
</dbReference>
<dbReference type="Proteomes" id="UP000678393">
    <property type="component" value="Unassembled WGS sequence"/>
</dbReference>
<comment type="caution">
    <text evidence="3">The sequence shown here is derived from an EMBL/GenBank/DDBJ whole genome shotgun (WGS) entry which is preliminary data.</text>
</comment>
<dbReference type="InterPro" id="IPR004827">
    <property type="entry name" value="bZIP"/>
</dbReference>
<dbReference type="GO" id="GO:0006986">
    <property type="term" value="P:response to unfolded protein"/>
    <property type="evidence" value="ECO:0007669"/>
    <property type="project" value="InterPro"/>
</dbReference>
<evidence type="ECO:0000313" key="3">
    <source>
        <dbReference type="EMBL" id="CAG5131034.1"/>
    </source>
</evidence>
<dbReference type="GO" id="GO:0000981">
    <property type="term" value="F:DNA-binding transcription factor activity, RNA polymerase II-specific"/>
    <property type="evidence" value="ECO:0007669"/>
    <property type="project" value="TreeGrafter"/>
</dbReference>
<organism evidence="3 4">
    <name type="scientific">Candidula unifasciata</name>
    <dbReference type="NCBI Taxonomy" id="100452"/>
    <lineage>
        <taxon>Eukaryota</taxon>
        <taxon>Metazoa</taxon>
        <taxon>Spiralia</taxon>
        <taxon>Lophotrochozoa</taxon>
        <taxon>Mollusca</taxon>
        <taxon>Gastropoda</taxon>
        <taxon>Heterobranchia</taxon>
        <taxon>Euthyneura</taxon>
        <taxon>Panpulmonata</taxon>
        <taxon>Eupulmonata</taxon>
        <taxon>Stylommatophora</taxon>
        <taxon>Helicina</taxon>
        <taxon>Helicoidea</taxon>
        <taxon>Geomitridae</taxon>
        <taxon>Candidula</taxon>
    </lineage>
</organism>
<dbReference type="PANTHER" id="PTHR21552">
    <property type="entry name" value="ADULT RETINA PROTEIN"/>
    <property type="match status" value="1"/>
</dbReference>
<feature type="region of interest" description="Disordered" evidence="1">
    <location>
        <begin position="278"/>
        <end position="382"/>
    </location>
</feature>
<dbReference type="GO" id="GO:0005634">
    <property type="term" value="C:nucleus"/>
    <property type="evidence" value="ECO:0007669"/>
    <property type="project" value="TreeGrafter"/>
</dbReference>
<gene>
    <name evidence="3" type="ORF">CUNI_LOCUS16592</name>
</gene>
<protein>
    <recommendedName>
        <fullName evidence="2">BZIP domain-containing protein</fullName>
    </recommendedName>
</protein>
<dbReference type="AlphaFoldDB" id="A0A8S3ZN36"/>
<dbReference type="OrthoDB" id="8931646at2759"/>
<keyword evidence="4" id="KW-1185">Reference proteome</keyword>
<evidence type="ECO:0000313" key="4">
    <source>
        <dbReference type="Proteomes" id="UP000678393"/>
    </source>
</evidence>
<sequence>MTVNKKPVSSTKMDLFVPGSDCSAHFPMSSMSSIYDNDRPHFLHCGNPIFTNTSMESGFSDDMCGLDDNMEDGCLENFLTPDVMNSFSQATTLNPSSEFSWAGKLEHDVSMPAVSDSLSPNPTLAQLDMEPDISLVNDIIGTDQDDSKLNFVTLDYFCGDMNDFSSQPSFTCAPSSSPGSAFGYTSSTDIKKFSETIATTSADKFLKQTGSSIDSNFPPRVTQPQLIGVAAVIKPEMNNSLFSDDVSDGLTKLKAQSPNLHKLLSTNHPLAVIKSEISSPPRDVTEKESAVRWHADSSVQIVPSSGAGKRTHVKSEPLSPKAGMSEETMEEKWKDIQHFMHSPGEQSRRKRRRFDSASSEYISDDDDDDEDDDDVSQHGGKYIYVDSDDDYSDIDADLAHITPSECESLVAVGKKQKQFFWQYNVQSKGPKGTRLKLSVESPADPHVLNDFEDPVFDECNTAIAGIRHGGKARKGDGNEITPNPRKLFMIGHQLLRLNRQINACQLGNDVPAARRNESRKEKNKLASRACRLKKKAQHEANKIKLYGLEQEHSQLNSVLKFIWPNIREKTKALLGHTDKAAVSSSSTNLTGMLESQITESLKSMIAGHTTNYVNSVIINVERGDNSGGLNLKRNHKT</sequence>
<dbReference type="CDD" id="cd14809">
    <property type="entry name" value="bZIP_AUREO-like"/>
    <property type="match status" value="1"/>
</dbReference>
<dbReference type="PROSITE" id="PS00036">
    <property type="entry name" value="BZIP_BASIC"/>
    <property type="match status" value="1"/>
</dbReference>
<name>A0A8S3ZN36_9EUPU</name>
<feature type="compositionally biased region" description="Basic and acidic residues" evidence="1">
    <location>
        <begin position="283"/>
        <end position="295"/>
    </location>
</feature>
<dbReference type="PANTHER" id="PTHR21552:SF2">
    <property type="entry name" value="CREB3 REGULATORY FACTOR"/>
    <property type="match status" value="1"/>
</dbReference>
<proteinExistence type="predicted"/>
<accession>A0A8S3ZN36</accession>
<feature type="compositionally biased region" description="Acidic residues" evidence="1">
    <location>
        <begin position="362"/>
        <end position="374"/>
    </location>
</feature>
<dbReference type="GO" id="GO:0000977">
    <property type="term" value="F:RNA polymerase II transcription regulatory region sequence-specific DNA binding"/>
    <property type="evidence" value="ECO:0007669"/>
    <property type="project" value="TreeGrafter"/>
</dbReference>